<evidence type="ECO:0000313" key="1">
    <source>
        <dbReference type="EMBL" id="KAF5956859.1"/>
    </source>
</evidence>
<dbReference type="InterPro" id="IPR036770">
    <property type="entry name" value="Ankyrin_rpt-contain_sf"/>
</dbReference>
<reference evidence="1 2" key="2">
    <citation type="submission" date="2020-07" db="EMBL/GenBank/DDBJ databases">
        <title>Genome assembly of wild tea tree DASZ reveals pedigree and selection history of tea varieties.</title>
        <authorList>
            <person name="Zhang W."/>
        </authorList>
    </citation>
    <scope>NUCLEOTIDE SEQUENCE [LARGE SCALE GENOMIC DNA]</scope>
    <source>
        <strain evidence="2">cv. G240</strain>
        <tissue evidence="1">Leaf</tissue>
    </source>
</reference>
<dbReference type="InterPro" id="IPR002110">
    <property type="entry name" value="Ankyrin_rpt"/>
</dbReference>
<evidence type="ECO:0008006" key="3">
    <source>
        <dbReference type="Google" id="ProtNLM"/>
    </source>
</evidence>
<dbReference type="AlphaFoldDB" id="A0A7J7HW28"/>
<dbReference type="PANTHER" id="PTHR24177">
    <property type="entry name" value="CASKIN"/>
    <property type="match status" value="1"/>
</dbReference>
<organism evidence="1 2">
    <name type="scientific">Camellia sinensis</name>
    <name type="common">Tea plant</name>
    <name type="synonym">Thea sinensis</name>
    <dbReference type="NCBI Taxonomy" id="4442"/>
    <lineage>
        <taxon>Eukaryota</taxon>
        <taxon>Viridiplantae</taxon>
        <taxon>Streptophyta</taxon>
        <taxon>Embryophyta</taxon>
        <taxon>Tracheophyta</taxon>
        <taxon>Spermatophyta</taxon>
        <taxon>Magnoliopsida</taxon>
        <taxon>eudicotyledons</taxon>
        <taxon>Gunneridae</taxon>
        <taxon>Pentapetalae</taxon>
        <taxon>asterids</taxon>
        <taxon>Ericales</taxon>
        <taxon>Theaceae</taxon>
        <taxon>Camellia</taxon>
    </lineage>
</organism>
<protein>
    <recommendedName>
        <fullName evidence="3">PGG domain-containing protein</fullName>
    </recommendedName>
</protein>
<keyword evidence="2" id="KW-1185">Reference proteome</keyword>
<name>A0A7J7HW28_CAMSI</name>
<dbReference type="PANTHER" id="PTHR24177:SF103">
    <property type="entry name" value="PGG DOMAIN-CONTAINING PROTEIN"/>
    <property type="match status" value="1"/>
</dbReference>
<gene>
    <name evidence="1" type="ORF">HYC85_004084</name>
</gene>
<sequence>MDRLSCTNARLRDRGVKKDRDHGSGSRQGSGPRLRFLGLLRRFTNADKKETPILIAAKYGIMEIVKKILHIFPVAIHDTNSDEKNIVLLAVENRQTHVYQFLLERNVMRDSIFSKVDKDGNSAMHVAAALQMQWEI</sequence>
<accession>A0A7J7HW28</accession>
<dbReference type="Proteomes" id="UP000593564">
    <property type="component" value="Unassembled WGS sequence"/>
</dbReference>
<comment type="caution">
    <text evidence="1">The sequence shown here is derived from an EMBL/GenBank/DDBJ whole genome shotgun (WGS) entry which is preliminary data.</text>
</comment>
<proteinExistence type="predicted"/>
<dbReference type="Pfam" id="PF12796">
    <property type="entry name" value="Ank_2"/>
    <property type="match status" value="1"/>
</dbReference>
<reference evidence="2" key="1">
    <citation type="journal article" date="2020" name="Nat. Commun.">
        <title>Genome assembly of wild tea tree DASZ reveals pedigree and selection history of tea varieties.</title>
        <authorList>
            <person name="Zhang W."/>
            <person name="Zhang Y."/>
            <person name="Qiu H."/>
            <person name="Guo Y."/>
            <person name="Wan H."/>
            <person name="Zhang X."/>
            <person name="Scossa F."/>
            <person name="Alseekh S."/>
            <person name="Zhang Q."/>
            <person name="Wang P."/>
            <person name="Xu L."/>
            <person name="Schmidt M.H."/>
            <person name="Jia X."/>
            <person name="Li D."/>
            <person name="Zhu A."/>
            <person name="Guo F."/>
            <person name="Chen W."/>
            <person name="Ni D."/>
            <person name="Usadel B."/>
            <person name="Fernie A.R."/>
            <person name="Wen W."/>
        </authorList>
    </citation>
    <scope>NUCLEOTIDE SEQUENCE [LARGE SCALE GENOMIC DNA]</scope>
    <source>
        <strain evidence="2">cv. G240</strain>
    </source>
</reference>
<dbReference type="GO" id="GO:0016020">
    <property type="term" value="C:membrane"/>
    <property type="evidence" value="ECO:0007669"/>
    <property type="project" value="TreeGrafter"/>
</dbReference>
<dbReference type="EMBL" id="JACBKZ010000002">
    <property type="protein sequence ID" value="KAF5956859.1"/>
    <property type="molecule type" value="Genomic_DNA"/>
</dbReference>
<dbReference type="SUPFAM" id="SSF48403">
    <property type="entry name" value="Ankyrin repeat"/>
    <property type="match status" value="1"/>
</dbReference>
<dbReference type="Gene3D" id="1.25.40.20">
    <property type="entry name" value="Ankyrin repeat-containing domain"/>
    <property type="match status" value="1"/>
</dbReference>
<evidence type="ECO:0000313" key="2">
    <source>
        <dbReference type="Proteomes" id="UP000593564"/>
    </source>
</evidence>